<accession>A0A5B6VKX6</accession>
<evidence type="ECO:0000313" key="2">
    <source>
        <dbReference type="EMBL" id="KAA3469723.1"/>
    </source>
</evidence>
<sequence length="187" mass="22220">MIPEWKWDRVTMDCVGITPNSEKERCYLDCHYSLDRLVELYISKIVQLHGRSKIYVVIFEEIARSSGYEFSIEHKDGIVRSFVWSQMLNSIVLIHEVDLIRETEKKVKVIHDCMKIGDKVFLKVSSWKKILCFSRKGKLSPRFIRPYEITERIGLVAYQLALPSELEKIYNIFHVSMLCRYKFDHHM</sequence>
<name>A0A5B6VKX6_9ROSI</name>
<keyword evidence="3" id="KW-1185">Reference proteome</keyword>
<protein>
    <submittedName>
        <fullName evidence="2">DNA/RNA polymerases superfamily protein</fullName>
    </submittedName>
</protein>
<dbReference type="AlphaFoldDB" id="A0A5B6VKX6"/>
<comment type="caution">
    <text evidence="2">The sequence shown here is derived from an EMBL/GenBank/DDBJ whole genome shotgun (WGS) entry which is preliminary data.</text>
</comment>
<feature type="domain" description="Tf2-1-like SH3-like" evidence="1">
    <location>
        <begin position="117"/>
        <end position="181"/>
    </location>
</feature>
<evidence type="ECO:0000259" key="1">
    <source>
        <dbReference type="Pfam" id="PF24626"/>
    </source>
</evidence>
<gene>
    <name evidence="2" type="ORF">EPI10_015484</name>
</gene>
<proteinExistence type="predicted"/>
<dbReference type="EMBL" id="SMMG02000006">
    <property type="protein sequence ID" value="KAA3469723.1"/>
    <property type="molecule type" value="Genomic_DNA"/>
</dbReference>
<dbReference type="OrthoDB" id="1909122at2759"/>
<dbReference type="Proteomes" id="UP000325315">
    <property type="component" value="Unassembled WGS sequence"/>
</dbReference>
<dbReference type="PANTHER" id="PTHR46148">
    <property type="entry name" value="CHROMO DOMAIN-CONTAINING PROTEIN"/>
    <property type="match status" value="1"/>
</dbReference>
<dbReference type="PANTHER" id="PTHR46148:SF44">
    <property type="entry name" value="GAG-POL POLYPROTEIN"/>
    <property type="match status" value="1"/>
</dbReference>
<dbReference type="InterPro" id="IPR056924">
    <property type="entry name" value="SH3_Tf2-1"/>
</dbReference>
<organism evidence="2 3">
    <name type="scientific">Gossypium australe</name>
    <dbReference type="NCBI Taxonomy" id="47621"/>
    <lineage>
        <taxon>Eukaryota</taxon>
        <taxon>Viridiplantae</taxon>
        <taxon>Streptophyta</taxon>
        <taxon>Embryophyta</taxon>
        <taxon>Tracheophyta</taxon>
        <taxon>Spermatophyta</taxon>
        <taxon>Magnoliopsida</taxon>
        <taxon>eudicotyledons</taxon>
        <taxon>Gunneridae</taxon>
        <taxon>Pentapetalae</taxon>
        <taxon>rosids</taxon>
        <taxon>malvids</taxon>
        <taxon>Malvales</taxon>
        <taxon>Malvaceae</taxon>
        <taxon>Malvoideae</taxon>
        <taxon>Gossypium</taxon>
    </lineage>
</organism>
<reference evidence="3" key="1">
    <citation type="journal article" date="2019" name="Plant Biotechnol. J.">
        <title>Genome sequencing of the Australian wild diploid species Gossypium australe highlights disease resistance and delayed gland morphogenesis.</title>
        <authorList>
            <person name="Cai Y."/>
            <person name="Cai X."/>
            <person name="Wang Q."/>
            <person name="Wang P."/>
            <person name="Zhang Y."/>
            <person name="Cai C."/>
            <person name="Xu Y."/>
            <person name="Wang K."/>
            <person name="Zhou Z."/>
            <person name="Wang C."/>
            <person name="Geng S."/>
            <person name="Li B."/>
            <person name="Dong Q."/>
            <person name="Hou Y."/>
            <person name="Wang H."/>
            <person name="Ai P."/>
            <person name="Liu Z."/>
            <person name="Yi F."/>
            <person name="Sun M."/>
            <person name="An G."/>
            <person name="Cheng J."/>
            <person name="Zhang Y."/>
            <person name="Shi Q."/>
            <person name="Xie Y."/>
            <person name="Shi X."/>
            <person name="Chang Y."/>
            <person name="Huang F."/>
            <person name="Chen Y."/>
            <person name="Hong S."/>
            <person name="Mi L."/>
            <person name="Sun Q."/>
            <person name="Zhang L."/>
            <person name="Zhou B."/>
            <person name="Peng R."/>
            <person name="Zhang X."/>
            <person name="Liu F."/>
        </authorList>
    </citation>
    <scope>NUCLEOTIDE SEQUENCE [LARGE SCALE GENOMIC DNA]</scope>
    <source>
        <strain evidence="3">cv. PA1801</strain>
    </source>
</reference>
<dbReference type="Pfam" id="PF24626">
    <property type="entry name" value="SH3_Tf2-1"/>
    <property type="match status" value="1"/>
</dbReference>
<evidence type="ECO:0000313" key="3">
    <source>
        <dbReference type="Proteomes" id="UP000325315"/>
    </source>
</evidence>